<dbReference type="eggNOG" id="ENOG502SFYY">
    <property type="taxonomic scope" value="Eukaryota"/>
</dbReference>
<feature type="region of interest" description="Disordered" evidence="1">
    <location>
        <begin position="302"/>
        <end position="344"/>
    </location>
</feature>
<feature type="region of interest" description="Disordered" evidence="1">
    <location>
        <begin position="85"/>
        <end position="138"/>
    </location>
</feature>
<feature type="region of interest" description="Disordered" evidence="1">
    <location>
        <begin position="1"/>
        <end position="56"/>
    </location>
</feature>
<dbReference type="AlphaFoldDB" id="D7G8V3"/>
<evidence type="ECO:0000256" key="1">
    <source>
        <dbReference type="SAM" id="MobiDB-lite"/>
    </source>
</evidence>
<name>D7G8V3_ECTSI</name>
<evidence type="ECO:0008006" key="4">
    <source>
        <dbReference type="Google" id="ProtNLM"/>
    </source>
</evidence>
<evidence type="ECO:0000313" key="3">
    <source>
        <dbReference type="Proteomes" id="UP000002630"/>
    </source>
</evidence>
<dbReference type="EMBL" id="FN649735">
    <property type="protein sequence ID" value="CBJ28121.1"/>
    <property type="molecule type" value="Genomic_DNA"/>
</dbReference>
<feature type="compositionally biased region" description="Polar residues" evidence="1">
    <location>
        <begin position="46"/>
        <end position="56"/>
    </location>
</feature>
<reference evidence="2 3" key="1">
    <citation type="journal article" date="2010" name="Nature">
        <title>The Ectocarpus genome and the independent evolution of multicellularity in brown algae.</title>
        <authorList>
            <person name="Cock J.M."/>
            <person name="Sterck L."/>
            <person name="Rouze P."/>
            <person name="Scornet D."/>
            <person name="Allen A.E."/>
            <person name="Amoutzias G."/>
            <person name="Anthouard V."/>
            <person name="Artiguenave F."/>
            <person name="Aury J.M."/>
            <person name="Badger J.H."/>
            <person name="Beszteri B."/>
            <person name="Billiau K."/>
            <person name="Bonnet E."/>
            <person name="Bothwell J.H."/>
            <person name="Bowler C."/>
            <person name="Boyen C."/>
            <person name="Brownlee C."/>
            <person name="Carrano C.J."/>
            <person name="Charrier B."/>
            <person name="Cho G.Y."/>
            <person name="Coelho S.M."/>
            <person name="Collen J."/>
            <person name="Corre E."/>
            <person name="Da Silva C."/>
            <person name="Delage L."/>
            <person name="Delaroque N."/>
            <person name="Dittami S.M."/>
            <person name="Doulbeau S."/>
            <person name="Elias M."/>
            <person name="Farnham G."/>
            <person name="Gachon C.M."/>
            <person name="Gschloessl B."/>
            <person name="Heesch S."/>
            <person name="Jabbari K."/>
            <person name="Jubin C."/>
            <person name="Kawai H."/>
            <person name="Kimura K."/>
            <person name="Kloareg B."/>
            <person name="Kupper F.C."/>
            <person name="Lang D."/>
            <person name="Le Bail A."/>
            <person name="Leblanc C."/>
            <person name="Lerouge P."/>
            <person name="Lohr M."/>
            <person name="Lopez P.J."/>
            <person name="Martens C."/>
            <person name="Maumus F."/>
            <person name="Michel G."/>
            <person name="Miranda-Saavedra D."/>
            <person name="Morales J."/>
            <person name="Moreau H."/>
            <person name="Motomura T."/>
            <person name="Nagasato C."/>
            <person name="Napoli C.A."/>
            <person name="Nelson D.R."/>
            <person name="Nyvall-Collen P."/>
            <person name="Peters A.F."/>
            <person name="Pommier C."/>
            <person name="Potin P."/>
            <person name="Poulain J."/>
            <person name="Quesneville H."/>
            <person name="Read B."/>
            <person name="Rensing S.A."/>
            <person name="Ritter A."/>
            <person name="Rousvoal S."/>
            <person name="Samanta M."/>
            <person name="Samson G."/>
            <person name="Schroeder D.C."/>
            <person name="Segurens B."/>
            <person name="Strittmatter M."/>
            <person name="Tonon T."/>
            <person name="Tregear J.W."/>
            <person name="Valentin K."/>
            <person name="von Dassow P."/>
            <person name="Yamagishi T."/>
            <person name="Van de Peer Y."/>
            <person name="Wincker P."/>
        </authorList>
    </citation>
    <scope>NUCLEOTIDE SEQUENCE [LARGE SCALE GENOMIC DNA]</scope>
    <source>
        <strain evidence="3">Ec32 / CCAP1310/4</strain>
    </source>
</reference>
<dbReference type="OrthoDB" id="1711508at2759"/>
<dbReference type="Gene3D" id="3.40.50.1000">
    <property type="entry name" value="HAD superfamily/HAD-like"/>
    <property type="match status" value="1"/>
</dbReference>
<dbReference type="Proteomes" id="UP000002630">
    <property type="component" value="Linkage Group LG10"/>
</dbReference>
<dbReference type="EMBL" id="FN649160">
    <property type="protein sequence ID" value="CBJ28121.1"/>
    <property type="molecule type" value="Genomic_DNA"/>
</dbReference>
<protein>
    <recommendedName>
        <fullName evidence="4">FCP1 homology domain-containing protein</fullName>
    </recommendedName>
</protein>
<feature type="compositionally biased region" description="Low complexity" evidence="1">
    <location>
        <begin position="12"/>
        <end position="24"/>
    </location>
</feature>
<feature type="compositionally biased region" description="Basic residues" evidence="1">
    <location>
        <begin position="1"/>
        <end position="11"/>
    </location>
</feature>
<gene>
    <name evidence="2" type="ORF">Esi_0092_0036</name>
</gene>
<sequence>MEATAVRKHTAAKPSAAAASQGAPRLVHPAPPPDTGDTAAAAGTGVNASCNPTTSPWKEKLNRIVGLCDDAGPPVADLIRPPTNLLAHPRRHRGPGSITDTAEPLAADSPAAGCGGVTSHSSDSNGAVPPRDGNDTDLPLKTKQVLILLDMNGTLLYRAKKPLRVSNDGGGGGGGGDSKWGAPAFVHGENVPLHYYMRPGAAELVAALEAHPRTRLAFYTSMRGVNALPAARFLMPGDSRLLDESGEDVRPFIERNPFQPRASSWLCTEEEEQQDEIVASPPARLSFLQAVELVLTTGPLSREWRDDDGRGGSPVVQVADASEEASPSGEGVAPPTAGRCEGGRSTFEGFGKNVEASVVASVLELLRRATAAAERWGLSPQERERLALWSSAAAATAS</sequence>
<proteinExistence type="predicted"/>
<feature type="compositionally biased region" description="Low complexity" evidence="1">
    <location>
        <begin position="35"/>
        <end position="45"/>
    </location>
</feature>
<organism evidence="2 3">
    <name type="scientific">Ectocarpus siliculosus</name>
    <name type="common">Brown alga</name>
    <name type="synonym">Conferva siliculosa</name>
    <dbReference type="NCBI Taxonomy" id="2880"/>
    <lineage>
        <taxon>Eukaryota</taxon>
        <taxon>Sar</taxon>
        <taxon>Stramenopiles</taxon>
        <taxon>Ochrophyta</taxon>
        <taxon>PX clade</taxon>
        <taxon>Phaeophyceae</taxon>
        <taxon>Ectocarpales</taxon>
        <taxon>Ectocarpaceae</taxon>
        <taxon>Ectocarpus</taxon>
    </lineage>
</organism>
<dbReference type="InterPro" id="IPR023214">
    <property type="entry name" value="HAD_sf"/>
</dbReference>
<keyword evidence="3" id="KW-1185">Reference proteome</keyword>
<accession>D7G8V3</accession>
<dbReference type="InParanoid" id="D7G8V3"/>
<evidence type="ECO:0000313" key="2">
    <source>
        <dbReference type="EMBL" id="CBJ28121.1"/>
    </source>
</evidence>